<dbReference type="KEGG" id="vg:80540248"/>
<reference evidence="1 2" key="1">
    <citation type="journal article" date="2020" name="J. Virol.">
        <title>Characterization of a Novel Alphaherpesvirus Isolated from the Fruit Bat Pteropus lylei in Vietnam.</title>
        <authorList>
            <person name="Inagaki T."/>
            <person name="Yamada S."/>
            <person name="Fujii H."/>
            <person name="Yoshikawa T."/>
            <person name="Shibamura M."/>
            <person name="Harada S."/>
            <person name="Fukushi S."/>
            <person name="Le M.Q."/>
            <person name="Nguyen C.T."/>
            <person name="Nguyen T.T.T."/>
            <person name="Nguyen T.T."/>
            <person name="Nguyen T.T."/>
            <person name="Quach V.T."/>
            <person name="Thong V.D."/>
            <person name="Mori K."/>
            <person name="Sasaki M."/>
            <person name="Setiyono A."/>
            <person name="Handharyani E."/>
            <person name="Takeyama H."/>
            <person name="Hasebe F."/>
            <person name="Saijo M."/>
        </authorList>
    </citation>
    <scope>NUCLEOTIDE SEQUENCE [LARGE SCALE GENOMIC DNA]</scope>
</reference>
<dbReference type="RefSeq" id="YP_010801489.1">
    <property type="nucleotide sequence ID" value="NC_076965.1"/>
</dbReference>
<dbReference type="GeneID" id="80540248"/>
<evidence type="ECO:0000313" key="2">
    <source>
        <dbReference type="Proteomes" id="UP001143588"/>
    </source>
</evidence>
<dbReference type="GO" id="GO:0004386">
    <property type="term" value="F:helicase activity"/>
    <property type="evidence" value="ECO:0007669"/>
    <property type="project" value="UniProtKB-KW"/>
</dbReference>
<dbReference type="HAMAP" id="MF_04010">
    <property type="entry name" value="HSV_HEPA"/>
    <property type="match status" value="1"/>
</dbReference>
<protein>
    <submittedName>
        <fullName evidence="1">Helicase-primase subunit</fullName>
    </submittedName>
</protein>
<evidence type="ECO:0000313" key="1">
    <source>
        <dbReference type="EMBL" id="BBM13180.1"/>
    </source>
</evidence>
<dbReference type="InterPro" id="IPR004996">
    <property type="entry name" value="HSV_HEPA"/>
</dbReference>
<name>A0A510J6L9_9ALPH</name>
<dbReference type="Proteomes" id="UP001143588">
    <property type="component" value="Segment"/>
</dbReference>
<keyword evidence="2" id="KW-1185">Reference proteome</keyword>
<accession>A0A510J6L9</accession>
<dbReference type="GO" id="GO:0019079">
    <property type="term" value="P:viral genome replication"/>
    <property type="evidence" value="ECO:0007669"/>
    <property type="project" value="InterPro"/>
</dbReference>
<dbReference type="EMBL" id="LC492974">
    <property type="protein sequence ID" value="BBM13180.1"/>
    <property type="molecule type" value="Genomic_DNA"/>
</dbReference>
<keyword evidence="1" id="KW-0067">ATP-binding</keyword>
<keyword evidence="1" id="KW-0547">Nucleotide-binding</keyword>
<proteinExistence type="inferred from homology"/>
<sequence length="668" mass="72279">MVRTASAPASHPLETLRDPALWQSLYACLRAALDRGVGPVALFVPYRIGLCAQTGLVERLQPTDTPALTPQAALLSVEAKVNIDPLTIAARMSERPSACLAWARLSALQAAPQAASNAALRVTITTTASRFKRAYASLNSPPSEKEGAIEDVFSVHNLEVRPRGHSASVTVRVPLPTNFDYLAGEASSFSMLAAITLFRHWHRAIYADSRSVLPVFAFWGAEFEVGGRSDETVSVLGFPGWPLFRVSATPSSPRPTKDAIASYSALRGLWPTAGLAAFLAPREWMPRALAIGGQLTPSLRDAVSRWRAGPHTPQLLDPPACIGPVWLTQFRFRPAATSALLALFGTASPSHPAPPPNGTIGALVMTARTQPWAEALLAAISRQAQDTYPAVAQLIGGVMNALWGQIETTANSVPFAVCGGSESAFWGVFNVDPEHTDAAETMLASAQAAFEADITGFFRRNHLPVGTVTLAPLGLFTHAVIWSQGGRWFWNAHTQTQHLEGFPRLSAAYVSAADVVGETLRRLVTRNEVSALDAPAWARAVCETACDNFAQSAFLRRLDVTFWSITASPELVDEPLPPSALGGDAHLDRDRGARRVVRVCAQEGAPKFVPIDLYAAPLVLPPIDCSWHLQPIFREMETVFHSALTSLWGEDHPFVYPFDERMAFLFPH</sequence>
<keyword evidence="1" id="KW-0378">Hydrolase</keyword>
<organism evidence="1 2">
    <name type="scientific">pteropodid alphaherpesvirus 2</name>
    <dbReference type="NCBI Taxonomy" id="3118716"/>
    <lineage>
        <taxon>Viruses</taxon>
        <taxon>Duplodnaviria</taxon>
        <taxon>Heunggongvirae</taxon>
        <taxon>Peploviricota</taxon>
        <taxon>Herviviricetes</taxon>
        <taxon>Herpesvirales</taxon>
        <taxon>Orthoherpesviridae</taxon>
        <taxon>Alphaherpesvirinae</taxon>
        <taxon>Simplexvirus</taxon>
        <taxon>Simplexvirus pteropodidalpha2</taxon>
    </lineage>
</organism>
<dbReference type="Pfam" id="PF03324">
    <property type="entry name" value="Herpes_HEPA"/>
    <property type="match status" value="1"/>
</dbReference>
<gene>
    <name evidence="1" type="primary">UL8</name>
</gene>
<keyword evidence="1" id="KW-0347">Helicase</keyword>